<dbReference type="GO" id="GO:0003924">
    <property type="term" value="F:GTPase activity"/>
    <property type="evidence" value="ECO:0007669"/>
    <property type="project" value="InterPro"/>
</dbReference>
<dbReference type="SMART" id="SM00184">
    <property type="entry name" value="RING"/>
    <property type="match status" value="1"/>
</dbReference>
<dbReference type="PANTHER" id="PTHR10751">
    <property type="entry name" value="GUANYLATE BINDING PROTEIN"/>
    <property type="match status" value="1"/>
</dbReference>
<feature type="region of interest" description="Disordered" evidence="5">
    <location>
        <begin position="621"/>
        <end position="650"/>
    </location>
</feature>
<dbReference type="Gene3D" id="3.30.40.10">
    <property type="entry name" value="Zinc/RING finger domain, C3HC4 (zinc finger)"/>
    <property type="match status" value="1"/>
</dbReference>
<evidence type="ECO:0000256" key="4">
    <source>
        <dbReference type="PROSITE-ProRule" id="PRU00175"/>
    </source>
</evidence>
<dbReference type="InterPro" id="IPR001841">
    <property type="entry name" value="Znf_RING"/>
</dbReference>
<gene>
    <name evidence="8" type="ORF">NDU88_004100</name>
</gene>
<dbReference type="InterPro" id="IPR017907">
    <property type="entry name" value="Znf_RING_CS"/>
</dbReference>
<comment type="caution">
    <text evidence="8">The sequence shown here is derived from an EMBL/GenBank/DDBJ whole genome shotgun (WGS) entry which is preliminary data.</text>
</comment>
<keyword evidence="9" id="KW-1185">Reference proteome</keyword>
<dbReference type="InterPro" id="IPR027417">
    <property type="entry name" value="P-loop_NTPase"/>
</dbReference>
<evidence type="ECO:0000256" key="3">
    <source>
        <dbReference type="ARBA" id="ARBA00022833"/>
    </source>
</evidence>
<dbReference type="InterPro" id="IPR015894">
    <property type="entry name" value="Guanylate-bd_N"/>
</dbReference>
<dbReference type="EMBL" id="JANPWB010000011">
    <property type="protein sequence ID" value="KAJ1125677.1"/>
    <property type="molecule type" value="Genomic_DNA"/>
</dbReference>
<dbReference type="InterPro" id="IPR013083">
    <property type="entry name" value="Znf_RING/FYVE/PHD"/>
</dbReference>
<reference evidence="8" key="1">
    <citation type="journal article" date="2022" name="bioRxiv">
        <title>Sequencing and chromosome-scale assembly of the giantPleurodeles waltlgenome.</title>
        <authorList>
            <person name="Brown T."/>
            <person name="Elewa A."/>
            <person name="Iarovenko S."/>
            <person name="Subramanian E."/>
            <person name="Araus A.J."/>
            <person name="Petzold A."/>
            <person name="Susuki M."/>
            <person name="Suzuki K.-i.T."/>
            <person name="Hayashi T."/>
            <person name="Toyoda A."/>
            <person name="Oliveira C."/>
            <person name="Osipova E."/>
            <person name="Leigh N.D."/>
            <person name="Simon A."/>
            <person name="Yun M.H."/>
        </authorList>
    </citation>
    <scope>NUCLEOTIDE SEQUENCE</scope>
    <source>
        <strain evidence="8">20211129_DDA</strain>
        <tissue evidence="8">Liver</tissue>
    </source>
</reference>
<keyword evidence="2 4" id="KW-0863">Zinc-finger</keyword>
<dbReference type="Proteomes" id="UP001066276">
    <property type="component" value="Chromosome 7"/>
</dbReference>
<protein>
    <recommendedName>
        <fullName evidence="7">RING-type domain-containing protein</fullName>
    </recommendedName>
</protein>
<keyword evidence="1" id="KW-0479">Metal-binding</keyword>
<evidence type="ECO:0000259" key="7">
    <source>
        <dbReference type="PROSITE" id="PS50089"/>
    </source>
</evidence>
<evidence type="ECO:0000256" key="1">
    <source>
        <dbReference type="ARBA" id="ARBA00022723"/>
    </source>
</evidence>
<evidence type="ECO:0000313" key="9">
    <source>
        <dbReference type="Proteomes" id="UP001066276"/>
    </source>
</evidence>
<evidence type="ECO:0000256" key="6">
    <source>
        <dbReference type="SAM" id="Phobius"/>
    </source>
</evidence>
<keyword evidence="6" id="KW-0812">Transmembrane</keyword>
<dbReference type="AlphaFoldDB" id="A0AAV7PE19"/>
<proteinExistence type="predicted"/>
<keyword evidence="6" id="KW-1133">Transmembrane helix</keyword>
<dbReference type="Gene3D" id="3.40.50.300">
    <property type="entry name" value="P-loop containing nucleotide triphosphate hydrolases"/>
    <property type="match status" value="1"/>
</dbReference>
<keyword evidence="3" id="KW-0862">Zinc</keyword>
<evidence type="ECO:0000256" key="5">
    <source>
        <dbReference type="SAM" id="MobiDB-lite"/>
    </source>
</evidence>
<feature type="compositionally biased region" description="Polar residues" evidence="5">
    <location>
        <begin position="628"/>
        <end position="641"/>
    </location>
</feature>
<accession>A0AAV7PE19</accession>
<organism evidence="8 9">
    <name type="scientific">Pleurodeles waltl</name>
    <name type="common">Iberian ribbed newt</name>
    <dbReference type="NCBI Taxonomy" id="8319"/>
    <lineage>
        <taxon>Eukaryota</taxon>
        <taxon>Metazoa</taxon>
        <taxon>Chordata</taxon>
        <taxon>Craniata</taxon>
        <taxon>Vertebrata</taxon>
        <taxon>Euteleostomi</taxon>
        <taxon>Amphibia</taxon>
        <taxon>Batrachia</taxon>
        <taxon>Caudata</taxon>
        <taxon>Salamandroidea</taxon>
        <taxon>Salamandridae</taxon>
        <taxon>Pleurodelinae</taxon>
        <taxon>Pleurodeles</taxon>
    </lineage>
</organism>
<name>A0AAV7PE19_PLEWA</name>
<dbReference type="PROSITE" id="PS00518">
    <property type="entry name" value="ZF_RING_1"/>
    <property type="match status" value="1"/>
</dbReference>
<feature type="transmembrane region" description="Helical" evidence="6">
    <location>
        <begin position="595"/>
        <end position="615"/>
    </location>
</feature>
<dbReference type="GO" id="GO:0005525">
    <property type="term" value="F:GTP binding"/>
    <property type="evidence" value="ECO:0007669"/>
    <property type="project" value="InterPro"/>
</dbReference>
<dbReference type="SUPFAM" id="SSF57850">
    <property type="entry name" value="RING/U-box"/>
    <property type="match status" value="1"/>
</dbReference>
<keyword evidence="6" id="KW-0472">Membrane</keyword>
<evidence type="ECO:0000256" key="2">
    <source>
        <dbReference type="ARBA" id="ARBA00022771"/>
    </source>
</evidence>
<sequence>MGWRNLSKDDVVDLSKPWSVALAAKTHPLPNNLALSMRIDDAKLAWAAPVGVVRCQIKYSLVPGGAVHRAWDVVYFQIMGDVKRLLESFTDEITCCICLEVFKDPVSIECGHNFCHDCIAEHWDNHNGQGSKCPECRKPCHPNKMPTDFRIKRLVDKINQALKASGRPAHVRGDLTQPHGEVVQLVGLDKDGGMVVYEEAIKTCLLGAGVDKYPVCMISIIGGQSKGTPVILNHTLRKLRSLERRGNFSRTQPEWKANQDGAKGVWMWRTPFLIDVLGEKVAVFLVATEFSMDIDANKETSMKLSALSTLLSSYLIFTVTTGMRETDLEYLEMFIHTSEELEDALALQPIKHLDIVVHDCSFCPVYGREGGQQFQDEMMQKIEKAHRFPRTLKALRSKSRCCVLPSRTHRAAGIRQDTEDTARIFDGLAEAALHCVKMDNRGAKVTFVQFAKKLKKFVDVMKKNYGFSSPLEMAITMKNQDVKEEFRELYNDYLRDQDMKSSSLMKVLQTKPIEIKEELSRRLLELLEACAMRLVGDDALRQHVLHELLAEIEEDIEQVTGKYSQKRQKTMLTGLAAGVAAVVAAPVLSLSAVPLSVAAVVGGFTSLIAGSRMRAAARAKTFDRKKNWNQPEGSGQNGNVESENKKQRSH</sequence>
<evidence type="ECO:0000313" key="8">
    <source>
        <dbReference type="EMBL" id="KAJ1125677.1"/>
    </source>
</evidence>
<dbReference type="PROSITE" id="PS50089">
    <property type="entry name" value="ZF_RING_2"/>
    <property type="match status" value="1"/>
</dbReference>
<dbReference type="Pfam" id="PF02263">
    <property type="entry name" value="GBP"/>
    <property type="match status" value="1"/>
</dbReference>
<dbReference type="GO" id="GO:0008270">
    <property type="term" value="F:zinc ion binding"/>
    <property type="evidence" value="ECO:0007669"/>
    <property type="project" value="UniProtKB-KW"/>
</dbReference>
<dbReference type="Pfam" id="PF15227">
    <property type="entry name" value="zf-C3HC4_4"/>
    <property type="match status" value="1"/>
</dbReference>
<feature type="domain" description="RING-type" evidence="7">
    <location>
        <begin position="95"/>
        <end position="137"/>
    </location>
</feature>